<feature type="domain" description="BCAS3 WD40" evidence="4">
    <location>
        <begin position="56"/>
        <end position="526"/>
    </location>
</feature>
<dbReference type="PANTHER" id="PTHR13268">
    <property type="entry name" value="BREAST CARCINOMA AMPLIFIED SEQUENCE 3"/>
    <property type="match status" value="1"/>
</dbReference>
<dbReference type="SUPFAM" id="SSF50978">
    <property type="entry name" value="WD40 repeat-like"/>
    <property type="match status" value="1"/>
</dbReference>
<feature type="region of interest" description="Disordered" evidence="2">
    <location>
        <begin position="716"/>
        <end position="752"/>
    </location>
</feature>
<feature type="compositionally biased region" description="Basic and acidic residues" evidence="2">
    <location>
        <begin position="653"/>
        <end position="663"/>
    </location>
</feature>
<feature type="region of interest" description="Disordered" evidence="2">
    <location>
        <begin position="632"/>
        <end position="663"/>
    </location>
</feature>
<feature type="domain" description="BCAS3" evidence="3">
    <location>
        <begin position="612"/>
        <end position="726"/>
    </location>
</feature>
<dbReference type="InterPro" id="IPR015943">
    <property type="entry name" value="WD40/YVTN_repeat-like_dom_sf"/>
</dbReference>
<gene>
    <name evidence="6" type="primary">LOC116293985</name>
</gene>
<dbReference type="PANTHER" id="PTHR13268:SF0">
    <property type="entry name" value="BCAS3 MICROTUBULE ASSOCIATED CELL MIGRATION FACTOR"/>
    <property type="match status" value="1"/>
</dbReference>
<dbReference type="InterPro" id="IPR022175">
    <property type="entry name" value="BCAS3_dom"/>
</dbReference>
<sequence>MAMEGGNRRVSRVGGLVVRPQPISDKSYVESVVSFLHDVVPQVQAVTGNQKTEEKERVLWVKFEKLDIGDDGFSRESGCGNTSPLLLVLGYTNGFQMWTIPSIGEAYEVLSLRQGPVRLVEMLQTPRVKGKKDEFGASRPLFAVCDAASPSLPFSTVNLWSLSTGEQVHSVGFKTEVYNVLSNKRLMVVALQEKVAAFDASTMNSLFCIMSCFPAPSPNLNPLALGERWLAYADCKLVPNHQSCGGMSSDNAQSYTATVINAAKTLTRGLTKFGETVGRWTSSYPHEMMNDYTTHKGKMVMPGVVTIVDIPKIGTGEFCVQEDDHDGNGIVAHFPAHAGQPVSAMAFDPSGSLLVTTDVLGHNFHVFHVMAHPICPSLGAVHHLYTLHRGDTTATVYNISFSFDSRWIAISTLRGTTHLFAINPYGGSVNVRTHITTRVVNRSSRFHTSAGLDDMEIHTAVTTGRSSPGNTQNSSGSPSGSPHNTTFITRDNITVPGAGNNCLMNARLPPLPHPYVMYPLAQIRTPTGVRCGGTCCGGPSSGISKCNGKLPTDSLGVVALFAPSRGWLGGSANSSRSEVQRQSVVDPLFILDLHGNLTEYTLEPQGLKTASQAHETPLELIATSRAQWSLARSPAWQENKGPLQPNHPLLESRPSHKTSDINKEERLPTTIEEANTTLSRMENQKVKKERDDEWLTNIEMETHAGPHRRLWMGPQFSFKTFQPPGSSPSGSSLSLNDPKYSTGATITPHREGHPLDFYTEELDLQSLRLQPVKSDPVPTPGGEQERNCFIGHGSPTSGSSPLIIDNGPGSYSEPWPTMTNGSVEDKEDQLVETLLDAMNDNATMPIKTDKKRANVDQLEFHSDSPGGSVNAFASYNSSDISPIFPPNGSPEWS</sequence>
<reference evidence="6" key="1">
    <citation type="submission" date="2025-08" db="UniProtKB">
        <authorList>
            <consortium name="RefSeq"/>
        </authorList>
    </citation>
    <scope>IDENTIFICATION</scope>
    <source>
        <tissue evidence="6">Tentacle</tissue>
    </source>
</reference>
<dbReference type="RefSeq" id="XP_031557350.1">
    <property type="nucleotide sequence ID" value="XM_031701490.1"/>
</dbReference>
<evidence type="ECO:0000313" key="6">
    <source>
        <dbReference type="RefSeq" id="XP_031557350.1"/>
    </source>
</evidence>
<dbReference type="OrthoDB" id="25778at2759"/>
<dbReference type="GO" id="GO:0000407">
    <property type="term" value="C:phagophore assembly site"/>
    <property type="evidence" value="ECO:0007669"/>
    <property type="project" value="UniProtKB-SubCell"/>
</dbReference>
<accession>A0A6P8HXG0</accession>
<evidence type="ECO:0000256" key="2">
    <source>
        <dbReference type="SAM" id="MobiDB-lite"/>
    </source>
</evidence>
<evidence type="ECO:0000313" key="5">
    <source>
        <dbReference type="Proteomes" id="UP000515163"/>
    </source>
</evidence>
<dbReference type="KEGG" id="aten:116293985"/>
<evidence type="ECO:0000259" key="4">
    <source>
        <dbReference type="Pfam" id="PF21034"/>
    </source>
</evidence>
<organism evidence="5 6">
    <name type="scientific">Actinia tenebrosa</name>
    <name type="common">Australian red waratah sea anemone</name>
    <dbReference type="NCBI Taxonomy" id="6105"/>
    <lineage>
        <taxon>Eukaryota</taxon>
        <taxon>Metazoa</taxon>
        <taxon>Cnidaria</taxon>
        <taxon>Anthozoa</taxon>
        <taxon>Hexacorallia</taxon>
        <taxon>Actiniaria</taxon>
        <taxon>Actiniidae</taxon>
        <taxon>Actinia</taxon>
    </lineage>
</organism>
<dbReference type="InParanoid" id="A0A6P8HXG0"/>
<dbReference type="InterPro" id="IPR036322">
    <property type="entry name" value="WD40_repeat_dom_sf"/>
</dbReference>
<dbReference type="Pfam" id="PF21034">
    <property type="entry name" value="BCAS3_WD40"/>
    <property type="match status" value="1"/>
</dbReference>
<dbReference type="GeneID" id="116293985"/>
<feature type="compositionally biased region" description="Low complexity" evidence="2">
    <location>
        <begin position="723"/>
        <end position="735"/>
    </location>
</feature>
<dbReference type="GO" id="GO:0042594">
    <property type="term" value="P:response to starvation"/>
    <property type="evidence" value="ECO:0007669"/>
    <property type="project" value="TreeGrafter"/>
</dbReference>
<feature type="compositionally biased region" description="Pro residues" evidence="2">
    <location>
        <begin position="883"/>
        <end position="893"/>
    </location>
</feature>
<comment type="subcellular location">
    <subcellularLocation>
        <location evidence="1">Preautophagosomal structure</location>
    </subcellularLocation>
</comment>
<dbReference type="FunCoup" id="A0A6P8HXG0">
    <property type="interactions" value="1469"/>
</dbReference>
<feature type="region of interest" description="Disordered" evidence="2">
    <location>
        <begin position="789"/>
        <end position="813"/>
    </location>
</feature>
<dbReference type="Pfam" id="PF12490">
    <property type="entry name" value="BCAS3"/>
    <property type="match status" value="1"/>
</dbReference>
<name>A0A6P8HXG0_ACTTE</name>
<dbReference type="AlphaFoldDB" id="A0A6P8HXG0"/>
<feature type="region of interest" description="Disordered" evidence="2">
    <location>
        <begin position="462"/>
        <end position="487"/>
    </location>
</feature>
<evidence type="ECO:0000259" key="3">
    <source>
        <dbReference type="Pfam" id="PF12490"/>
    </source>
</evidence>
<feature type="compositionally biased region" description="Low complexity" evidence="2">
    <location>
        <begin position="466"/>
        <end position="486"/>
    </location>
</feature>
<keyword evidence="5" id="KW-1185">Reference proteome</keyword>
<proteinExistence type="predicted"/>
<dbReference type="GO" id="GO:0006914">
    <property type="term" value="P:autophagy"/>
    <property type="evidence" value="ECO:0007669"/>
    <property type="project" value="InterPro"/>
</dbReference>
<dbReference type="Gene3D" id="2.130.10.10">
    <property type="entry name" value="YVTN repeat-like/Quinoprotein amine dehydrogenase"/>
    <property type="match status" value="1"/>
</dbReference>
<feature type="region of interest" description="Disordered" evidence="2">
    <location>
        <begin position="859"/>
        <end position="893"/>
    </location>
</feature>
<evidence type="ECO:0000256" key="1">
    <source>
        <dbReference type="ARBA" id="ARBA00004329"/>
    </source>
</evidence>
<feature type="compositionally biased region" description="Polar residues" evidence="2">
    <location>
        <begin position="865"/>
        <end position="880"/>
    </location>
</feature>
<dbReference type="InterPro" id="IPR048382">
    <property type="entry name" value="BCAS3_WD40"/>
</dbReference>
<protein>
    <submittedName>
        <fullName evidence="6">Breast carcinoma-amplified sequence 3-like</fullName>
    </submittedName>
</protein>
<dbReference type="InterPro" id="IPR045142">
    <property type="entry name" value="BCAS3-like"/>
</dbReference>
<dbReference type="Proteomes" id="UP000515163">
    <property type="component" value="Unplaced"/>
</dbReference>